<dbReference type="Pfam" id="PF01022">
    <property type="entry name" value="HTH_5"/>
    <property type="match status" value="1"/>
</dbReference>
<reference evidence="6 7" key="1">
    <citation type="submission" date="2019-03" db="EMBL/GenBank/DDBJ databases">
        <title>Genomic Encyclopedia of Archaeal and Bacterial Type Strains, Phase II (KMG-II): from individual species to whole genera.</title>
        <authorList>
            <person name="Goeker M."/>
        </authorList>
    </citation>
    <scope>NUCLEOTIDE SEQUENCE [LARGE SCALE GENOMIC DNA]</scope>
    <source>
        <strain evidence="6 7">DSM 15388</strain>
    </source>
</reference>
<dbReference type="InterPro" id="IPR036390">
    <property type="entry name" value="WH_DNA-bd_sf"/>
</dbReference>
<gene>
    <name evidence="6" type="ORF">BCF53_102381</name>
</gene>
<dbReference type="PANTHER" id="PTHR43428">
    <property type="entry name" value="ARSENATE REDUCTASE"/>
    <property type="match status" value="1"/>
</dbReference>
<dbReference type="SMART" id="SM00418">
    <property type="entry name" value="HTH_ARSR"/>
    <property type="match status" value="1"/>
</dbReference>
<dbReference type="NCBIfam" id="NF033788">
    <property type="entry name" value="HTH_metalloreg"/>
    <property type="match status" value="1"/>
</dbReference>
<dbReference type="SUPFAM" id="SSF52788">
    <property type="entry name" value="Phosphotyrosine protein phosphatases I"/>
    <property type="match status" value="1"/>
</dbReference>
<sequence length="259" mass="29086">MCWLMKTILFLCTENSARSQIAEAVVNGLFGDKYQAFSAGTNPGSVDPRAIEALEKFGLPTDNLVSKSVDTFIGRQFDYTVTLCDKAQQECLLYDFGGERMAWHFEDPKTRAVKLPFETTLKELNERFIMFKLVKEKQPSALSISPLSLFKCLADETRLLMAALISAEIELCVCELTAALELSQPKISRHLAQMRDCGLLASRREGQWVYYQINPALPDWVSVMVKNTQQQMATDIEPLNARLNAMASRPERKALCAAC</sequence>
<evidence type="ECO:0000256" key="1">
    <source>
        <dbReference type="ARBA" id="ARBA00022849"/>
    </source>
</evidence>
<keyword evidence="4" id="KW-0804">Transcription</keyword>
<keyword evidence="7" id="KW-1185">Reference proteome</keyword>
<dbReference type="OrthoDB" id="9793058at2"/>
<keyword evidence="1" id="KW-0059">Arsenical resistance</keyword>
<organism evidence="6 7">
    <name type="scientific">Reinekea marinisedimentorum</name>
    <dbReference type="NCBI Taxonomy" id="230495"/>
    <lineage>
        <taxon>Bacteria</taxon>
        <taxon>Pseudomonadati</taxon>
        <taxon>Pseudomonadota</taxon>
        <taxon>Gammaproteobacteria</taxon>
        <taxon>Oceanospirillales</taxon>
        <taxon>Saccharospirillaceae</taxon>
        <taxon>Reinekea</taxon>
    </lineage>
</organism>
<dbReference type="InterPro" id="IPR001845">
    <property type="entry name" value="HTH_ArsR_DNA-bd_dom"/>
</dbReference>
<dbReference type="CDD" id="cd16345">
    <property type="entry name" value="LMWP_ArsC"/>
    <property type="match status" value="1"/>
</dbReference>
<name>A0A4R3IBI6_9GAMM</name>
<evidence type="ECO:0000256" key="4">
    <source>
        <dbReference type="ARBA" id="ARBA00023163"/>
    </source>
</evidence>
<dbReference type="GO" id="GO:0003700">
    <property type="term" value="F:DNA-binding transcription factor activity"/>
    <property type="evidence" value="ECO:0007669"/>
    <property type="project" value="InterPro"/>
</dbReference>
<dbReference type="Gene3D" id="3.40.50.2300">
    <property type="match status" value="1"/>
</dbReference>
<evidence type="ECO:0000313" key="6">
    <source>
        <dbReference type="EMBL" id="TCS43354.1"/>
    </source>
</evidence>
<dbReference type="SUPFAM" id="SSF46785">
    <property type="entry name" value="Winged helix' DNA-binding domain"/>
    <property type="match status" value="1"/>
</dbReference>
<evidence type="ECO:0000256" key="2">
    <source>
        <dbReference type="ARBA" id="ARBA00023015"/>
    </source>
</evidence>
<dbReference type="GO" id="GO:0003677">
    <property type="term" value="F:DNA binding"/>
    <property type="evidence" value="ECO:0007669"/>
    <property type="project" value="UniProtKB-KW"/>
</dbReference>
<dbReference type="InterPro" id="IPR036388">
    <property type="entry name" value="WH-like_DNA-bd_sf"/>
</dbReference>
<accession>A0A4R3IBI6</accession>
<dbReference type="Proteomes" id="UP000295793">
    <property type="component" value="Unassembled WGS sequence"/>
</dbReference>
<dbReference type="InterPro" id="IPR011991">
    <property type="entry name" value="ArsR-like_HTH"/>
</dbReference>
<keyword evidence="3" id="KW-0238">DNA-binding</keyword>
<dbReference type="Pfam" id="PF01451">
    <property type="entry name" value="LMWPc"/>
    <property type="match status" value="1"/>
</dbReference>
<dbReference type="GO" id="GO:0046685">
    <property type="term" value="P:response to arsenic-containing substance"/>
    <property type="evidence" value="ECO:0007669"/>
    <property type="project" value="UniProtKB-KW"/>
</dbReference>
<dbReference type="Gene3D" id="1.10.10.10">
    <property type="entry name" value="Winged helix-like DNA-binding domain superfamily/Winged helix DNA-binding domain"/>
    <property type="match status" value="1"/>
</dbReference>
<protein>
    <submittedName>
        <fullName evidence="6">ArsR family transcriptional regulator</fullName>
    </submittedName>
</protein>
<dbReference type="CDD" id="cd00090">
    <property type="entry name" value="HTH_ARSR"/>
    <property type="match status" value="1"/>
</dbReference>
<evidence type="ECO:0000259" key="5">
    <source>
        <dbReference type="PROSITE" id="PS50987"/>
    </source>
</evidence>
<keyword evidence="2" id="KW-0805">Transcription regulation</keyword>
<dbReference type="EMBL" id="SLZR01000002">
    <property type="protein sequence ID" value="TCS43354.1"/>
    <property type="molecule type" value="Genomic_DNA"/>
</dbReference>
<dbReference type="PROSITE" id="PS50987">
    <property type="entry name" value="HTH_ARSR_2"/>
    <property type="match status" value="1"/>
</dbReference>
<dbReference type="InterPro" id="IPR036196">
    <property type="entry name" value="Ptyr_pPase_sf"/>
</dbReference>
<feature type="domain" description="HTH arsR-type" evidence="5">
    <location>
        <begin position="138"/>
        <end position="232"/>
    </location>
</feature>
<comment type="caution">
    <text evidence="6">The sequence shown here is derived from an EMBL/GenBank/DDBJ whole genome shotgun (WGS) entry which is preliminary data.</text>
</comment>
<dbReference type="NCBIfam" id="NF007528">
    <property type="entry name" value="PRK10141.1"/>
    <property type="match status" value="1"/>
</dbReference>
<dbReference type="PRINTS" id="PR00778">
    <property type="entry name" value="HTHARSR"/>
</dbReference>
<evidence type="ECO:0000256" key="3">
    <source>
        <dbReference type="ARBA" id="ARBA00023125"/>
    </source>
</evidence>
<dbReference type="InterPro" id="IPR023485">
    <property type="entry name" value="Ptyr_pPase"/>
</dbReference>
<dbReference type="AlphaFoldDB" id="A0A4R3IBI6"/>
<dbReference type="FunFam" id="1.10.10.10:FF:000279">
    <property type="entry name" value="Transcriptional regulator, ArsR family"/>
    <property type="match status" value="1"/>
</dbReference>
<dbReference type="PANTHER" id="PTHR43428:SF1">
    <property type="entry name" value="ARSENATE REDUCTASE"/>
    <property type="match status" value="1"/>
</dbReference>
<dbReference type="SMART" id="SM00226">
    <property type="entry name" value="LMWPc"/>
    <property type="match status" value="1"/>
</dbReference>
<evidence type="ECO:0000313" key="7">
    <source>
        <dbReference type="Proteomes" id="UP000295793"/>
    </source>
</evidence>
<proteinExistence type="predicted"/>